<evidence type="ECO:0000256" key="1">
    <source>
        <dbReference type="SAM" id="MobiDB-lite"/>
    </source>
</evidence>
<feature type="compositionally biased region" description="Low complexity" evidence="1">
    <location>
        <begin position="8"/>
        <end position="23"/>
    </location>
</feature>
<sequence>MSASNTEASSGPAVPSDASSGSSARDDRAALRPSKTQHTILVQELRMRLGEITKLRNFGPPRPAAEDPDDPSRRDSAMRLYHARLRLAEARSSACQASLTVYDARVTGNRDLLGECVAAVTAARSKVDACEREERAASEAVFPCLAVAVVTPQRRVVLASDVNRSASDSTGVKKGIDGPGTFPTFLFDPTPGARVAAALLPCPLPPDTPDAVVPLLLDADTATLNMLATAETAATSGAMPAHTVQHVVGKVLEKYRALGEVFVNTTMAQCGVKSVIASSDSRPGVMGGFSVDGAPGNGFVPCRIREFKGSSSSCQVALPQAFTEAANVCAHLVQLGVRAEQAIVPVDVVAGGMIQFAACFMADGTLPLPLVLSEPLNIGSLRGARVAERYLLKAKSHMESLMQLLLLITTPPAPVPAERFLLIPDSVFVKPGCINIDTFGPVKVKEPDPYKAEKLRAWIVNMHHIFGCLYESEARVNVCFPLGFCLRVLLPPYHPESCTGMFFPDLTKSSNLNPLGKYTMQAPIGRSLLFKFTAALRTFVAAIHSVNVVHGDLYPSNIFWRLAGDGDVHIRVIDWDTAFFLRHEKGDVPSQLAELWRHSYKWSAQYQRSHDARDLDNFMVGVLEYVLTEYDRAALQEQLPEAVRLWEDVARAQDPSASNAVFKRLQGLYVSTGGAVSFARLSIA</sequence>
<evidence type="ECO:0008006" key="4">
    <source>
        <dbReference type="Google" id="ProtNLM"/>
    </source>
</evidence>
<name>A0A1X6P7P0_PORUM</name>
<dbReference type="OrthoDB" id="4062651at2759"/>
<keyword evidence="3" id="KW-1185">Reference proteome</keyword>
<feature type="region of interest" description="Disordered" evidence="1">
    <location>
        <begin position="1"/>
        <end position="39"/>
    </location>
</feature>
<protein>
    <recommendedName>
        <fullName evidence="4">Protein kinase domain-containing protein</fullName>
    </recommendedName>
</protein>
<feature type="region of interest" description="Disordered" evidence="1">
    <location>
        <begin position="53"/>
        <end position="74"/>
    </location>
</feature>
<dbReference type="AlphaFoldDB" id="A0A1X6P7P0"/>
<organism evidence="2 3">
    <name type="scientific">Porphyra umbilicalis</name>
    <name type="common">Purple laver</name>
    <name type="synonym">Red alga</name>
    <dbReference type="NCBI Taxonomy" id="2786"/>
    <lineage>
        <taxon>Eukaryota</taxon>
        <taxon>Rhodophyta</taxon>
        <taxon>Bangiophyceae</taxon>
        <taxon>Bangiales</taxon>
        <taxon>Bangiaceae</taxon>
        <taxon>Porphyra</taxon>
    </lineage>
</organism>
<proteinExistence type="predicted"/>
<dbReference type="EMBL" id="KV918851">
    <property type="protein sequence ID" value="OSX76909.1"/>
    <property type="molecule type" value="Genomic_DNA"/>
</dbReference>
<dbReference type="SUPFAM" id="SSF56112">
    <property type="entry name" value="Protein kinase-like (PK-like)"/>
    <property type="match status" value="1"/>
</dbReference>
<evidence type="ECO:0000313" key="2">
    <source>
        <dbReference type="EMBL" id="OSX76909.1"/>
    </source>
</evidence>
<dbReference type="Proteomes" id="UP000218209">
    <property type="component" value="Unassembled WGS sequence"/>
</dbReference>
<dbReference type="Pfam" id="PF06293">
    <property type="entry name" value="Kdo"/>
    <property type="match status" value="1"/>
</dbReference>
<dbReference type="Gene3D" id="1.10.510.10">
    <property type="entry name" value="Transferase(Phosphotransferase) domain 1"/>
    <property type="match status" value="1"/>
</dbReference>
<accession>A0A1X6P7P0</accession>
<dbReference type="InterPro" id="IPR011009">
    <property type="entry name" value="Kinase-like_dom_sf"/>
</dbReference>
<evidence type="ECO:0000313" key="3">
    <source>
        <dbReference type="Proteomes" id="UP000218209"/>
    </source>
</evidence>
<reference evidence="2 3" key="1">
    <citation type="submission" date="2017-03" db="EMBL/GenBank/DDBJ databases">
        <title>WGS assembly of Porphyra umbilicalis.</title>
        <authorList>
            <person name="Brawley S.H."/>
            <person name="Blouin N.A."/>
            <person name="Ficko-Blean E."/>
            <person name="Wheeler G.L."/>
            <person name="Lohr M."/>
            <person name="Goodson H.V."/>
            <person name="Jenkins J.W."/>
            <person name="Blaby-Haas C.E."/>
            <person name="Helliwell K.E."/>
            <person name="Chan C."/>
            <person name="Marriage T."/>
            <person name="Bhattacharya D."/>
            <person name="Klein A.S."/>
            <person name="Badis Y."/>
            <person name="Brodie J."/>
            <person name="Cao Y."/>
            <person name="Collen J."/>
            <person name="Dittami S.M."/>
            <person name="Gachon C.M."/>
            <person name="Green B.R."/>
            <person name="Karpowicz S."/>
            <person name="Kim J.W."/>
            <person name="Kudahl U."/>
            <person name="Lin S."/>
            <person name="Michel G."/>
            <person name="Mittag M."/>
            <person name="Olson B.J."/>
            <person name="Pangilinan J."/>
            <person name="Peng Y."/>
            <person name="Qiu H."/>
            <person name="Shu S."/>
            <person name="Singer J.T."/>
            <person name="Smith A.G."/>
            <person name="Sprecher B.N."/>
            <person name="Wagner V."/>
            <person name="Wang W."/>
            <person name="Wang Z.-Y."/>
            <person name="Yan J."/>
            <person name="Yarish C."/>
            <person name="Zoeuner-Riek S."/>
            <person name="Zhuang Y."/>
            <person name="Zou Y."/>
            <person name="Lindquist E.A."/>
            <person name="Grimwood J."/>
            <person name="Barry K."/>
            <person name="Rokhsar D.S."/>
            <person name="Schmutz J."/>
            <person name="Stiller J.W."/>
            <person name="Grossman A.R."/>
            <person name="Prochnik S.E."/>
        </authorList>
    </citation>
    <scope>NUCLEOTIDE SEQUENCE [LARGE SCALE GENOMIC DNA]</scope>
    <source>
        <strain evidence="2">4086291</strain>
    </source>
</reference>
<gene>
    <name evidence="2" type="ORF">BU14_0169s0009</name>
</gene>